<organism evidence="1 2">
    <name type="scientific">Methanolobus chelungpuianus</name>
    <dbReference type="NCBI Taxonomy" id="502115"/>
    <lineage>
        <taxon>Archaea</taxon>
        <taxon>Methanobacteriati</taxon>
        <taxon>Methanobacteriota</taxon>
        <taxon>Stenosarchaea group</taxon>
        <taxon>Methanomicrobia</taxon>
        <taxon>Methanosarcinales</taxon>
        <taxon>Methanosarcinaceae</taxon>
        <taxon>Methanolobus</taxon>
    </lineage>
</organism>
<dbReference type="RefSeq" id="WP_256623126.1">
    <property type="nucleotide sequence ID" value="NZ_JTEO01000005.1"/>
</dbReference>
<dbReference type="Proteomes" id="UP001206983">
    <property type="component" value="Unassembled WGS sequence"/>
</dbReference>
<comment type="caution">
    <text evidence="1">The sequence shown here is derived from an EMBL/GenBank/DDBJ whole genome shotgun (WGS) entry which is preliminary data.</text>
</comment>
<protein>
    <submittedName>
        <fullName evidence="1">Uncharacterized protein</fullName>
    </submittedName>
</protein>
<keyword evidence="2" id="KW-1185">Reference proteome</keyword>
<gene>
    <name evidence="1" type="ORF">PV02_09145</name>
</gene>
<name>A0AAE3HBI2_9EURY</name>
<reference evidence="1 2" key="1">
    <citation type="journal article" date="2011" name="Appl. Environ. Microbiol.">
        <title>Methanogenic archaea isolated from Taiwan's Chelungpu fault.</title>
        <authorList>
            <person name="Wu S.Y."/>
            <person name="Lai M.C."/>
        </authorList>
    </citation>
    <scope>NUCLEOTIDE SEQUENCE [LARGE SCALE GENOMIC DNA]</scope>
    <source>
        <strain evidence="1 2">St545Mb</strain>
    </source>
</reference>
<dbReference type="AlphaFoldDB" id="A0AAE3HBI2"/>
<accession>A0AAE3HBI2</accession>
<sequence length="87" mass="9259">MSSFSVSNNGIVLIDNSGDAIFVPSNYLSIFIMELEGIGSDNTLGTMSTFGFINMTFTDSGVHIGDDKEGVFLSKNEAEILLSTLGN</sequence>
<dbReference type="EMBL" id="JTEO01000005">
    <property type="protein sequence ID" value="MCQ6963286.1"/>
    <property type="molecule type" value="Genomic_DNA"/>
</dbReference>
<proteinExistence type="predicted"/>
<evidence type="ECO:0000313" key="1">
    <source>
        <dbReference type="EMBL" id="MCQ6963286.1"/>
    </source>
</evidence>
<evidence type="ECO:0000313" key="2">
    <source>
        <dbReference type="Proteomes" id="UP001206983"/>
    </source>
</evidence>